<organism evidence="2 3">
    <name type="scientific">Eiseniibacteriota bacterium</name>
    <dbReference type="NCBI Taxonomy" id="2212470"/>
    <lineage>
        <taxon>Bacteria</taxon>
        <taxon>Candidatus Eiseniibacteriota</taxon>
    </lineage>
</organism>
<reference evidence="2 3" key="1">
    <citation type="journal article" date="2019" name="Nat. Microbiol.">
        <title>Mediterranean grassland soil C-N compound turnover is dependent on rainfall and depth, and is mediated by genomically divergent microorganisms.</title>
        <authorList>
            <person name="Diamond S."/>
            <person name="Andeer P.F."/>
            <person name="Li Z."/>
            <person name="Crits-Christoph A."/>
            <person name="Burstein D."/>
            <person name="Anantharaman K."/>
            <person name="Lane K.R."/>
            <person name="Thomas B.C."/>
            <person name="Pan C."/>
            <person name="Northen T.R."/>
            <person name="Banfield J.F."/>
        </authorList>
    </citation>
    <scope>NUCLEOTIDE SEQUENCE [LARGE SCALE GENOMIC DNA]</scope>
    <source>
        <strain evidence="2">WS_8</strain>
    </source>
</reference>
<evidence type="ECO:0000313" key="3">
    <source>
        <dbReference type="Proteomes" id="UP000316609"/>
    </source>
</evidence>
<dbReference type="InterPro" id="IPR013783">
    <property type="entry name" value="Ig-like_fold"/>
</dbReference>
<accession>A0A538TXM8</accession>
<dbReference type="InterPro" id="IPR025965">
    <property type="entry name" value="FlgD/Vpr_Ig-like"/>
</dbReference>
<feature type="domain" description="Ig-like" evidence="1">
    <location>
        <begin position="506"/>
        <end position="595"/>
    </location>
</feature>
<gene>
    <name evidence="2" type="ORF">E6K78_01210</name>
</gene>
<name>A0A538TXM8_UNCEI</name>
<dbReference type="PROSITE" id="PS50835">
    <property type="entry name" value="IG_LIKE"/>
    <property type="match status" value="1"/>
</dbReference>
<proteinExistence type="predicted"/>
<dbReference type="InterPro" id="IPR036179">
    <property type="entry name" value="Ig-like_dom_sf"/>
</dbReference>
<dbReference type="CDD" id="cd00146">
    <property type="entry name" value="PKD"/>
    <property type="match status" value="1"/>
</dbReference>
<dbReference type="InterPro" id="IPR007110">
    <property type="entry name" value="Ig-like_dom"/>
</dbReference>
<sequence length="1126" mass="116148">MSPKRIWRKLLFGFTTIVMVTGGLARPANVRAAAEICGPISNGVAAGFTIDGKVICSGSGIDWYKLPASSCLGVLASPPGVCGTPIAGLGNTLFAQDSVGPSTGNDPTVYSGMSNTNQDLIGVGQSPWHWSAGTVPQKDDLTEAYINVRPAAADPNGDTWLVVGAAYRSTNGDKHFDFEFNQKGLNLNPDGTITGNGTDGGRTSGTSGDIVLSIDYQQGGSAPCVHLRQWRAVGGSFAYVQVNAQCPPLPGGTRDTSFSAVSVANTAVPCLVFANSSQESRTDHYDALQFAEAAVNISCYLPAFDLGAFCNPLSTVQVKTRSSGSSGFGEAQLKDFLIAPFVLSTPPVADAGPDQSQCPNVAGPNSFNLSGSCSSGNCGWSQVSGPAVTFGDATQCATTAAFTGPGVAVLKLTCTKGECTATDQVSLTVNPNPVVTETHTNVKCFNGSDGSINVTVSGGKTPYSFLWADGPTTEDRSGLAAGSYSVTVTDANGCTGSTGATITQPPQLTANEKHVDVKCNGGNDGSIDVTVSGGTTPYSFLWADSSTTEDRTGLAAGSYSVTVTDANGCTATTGATINQPPPFTCSVAPDSATVCAGGSASFTVTPSGGTAPYTISWTGPGGFTSSASTITVTDAGTYTASITDSTGCPTNCSAKLIVNPTPNATATGDTLSCFKHCGQVKASSTTPTVTYSWSGPNGFTSTQQNPAVCDSGTYTVTVTTSDSCTNSATAKVIIVNPTLGSCGSGGPIASGFELDGDAFAVAPNPPDDWSLVFSGTSSATFTTGVVNDFPSKKDDYFVIGTKDLDDATSWRYNIQSTPDKDDILHGGAAQYGSRLYFFGDRFDVSGDAQIGFWFLKDTVNVVVPGSTFTGKHSVGDVLVLSNFVTGGGAPVIFAYEWVGSGGSDGSLNKLTLSAANSFAIVNTSSKPSPWPFQAKGKAPANQFPPGAFFEGGVDLACLTGPGISACFSNFLLETRSSQSVTASLKDFLIGRFSVSAAANVATALKSGETEGQLQSAAPEASHPTAAALPIEFSLQQNFPNPFRQNTVIRYALPEASTVSLKVFNVLGQEVATLASGTMSPGYHSMEWNARDRAGRPVRAGMYFYRMDATGLKTGTFHQLRRMVLIK</sequence>
<dbReference type="InterPro" id="IPR026444">
    <property type="entry name" value="Secre_tail"/>
</dbReference>
<dbReference type="Pfam" id="PF13573">
    <property type="entry name" value="SprB"/>
    <property type="match status" value="3"/>
</dbReference>
<protein>
    <submittedName>
        <fullName evidence="2">T9SS type A sorting domain-containing protein</fullName>
    </submittedName>
</protein>
<comment type="caution">
    <text evidence="2">The sequence shown here is derived from an EMBL/GenBank/DDBJ whole genome shotgun (WGS) entry which is preliminary data.</text>
</comment>
<dbReference type="SUPFAM" id="SSF48726">
    <property type="entry name" value="Immunoglobulin"/>
    <property type="match status" value="1"/>
</dbReference>
<dbReference type="Proteomes" id="UP000316609">
    <property type="component" value="Unassembled WGS sequence"/>
</dbReference>
<evidence type="ECO:0000259" key="1">
    <source>
        <dbReference type="PROSITE" id="PS50835"/>
    </source>
</evidence>
<dbReference type="InterPro" id="IPR025667">
    <property type="entry name" value="SprB_repeat"/>
</dbReference>
<dbReference type="EMBL" id="VBOY01000010">
    <property type="protein sequence ID" value="TMQ68392.1"/>
    <property type="molecule type" value="Genomic_DNA"/>
</dbReference>
<dbReference type="Gene3D" id="2.60.40.10">
    <property type="entry name" value="Immunoglobulins"/>
    <property type="match status" value="2"/>
</dbReference>
<dbReference type="Gene3D" id="2.60.40.4070">
    <property type="match status" value="1"/>
</dbReference>
<dbReference type="AlphaFoldDB" id="A0A538TXM8"/>
<dbReference type="NCBIfam" id="TIGR04183">
    <property type="entry name" value="Por_Secre_tail"/>
    <property type="match status" value="1"/>
</dbReference>
<evidence type="ECO:0000313" key="2">
    <source>
        <dbReference type="EMBL" id="TMQ68392.1"/>
    </source>
</evidence>
<dbReference type="Pfam" id="PF13860">
    <property type="entry name" value="FlgD_ig"/>
    <property type="match status" value="1"/>
</dbReference>
<dbReference type="Gene3D" id="2.60.40.740">
    <property type="match status" value="2"/>
</dbReference>